<name>A0ABR9BJV8_9GAMM</name>
<dbReference type="EMBL" id="JACYTP010000002">
    <property type="protein sequence ID" value="MBD8511955.1"/>
    <property type="molecule type" value="Genomic_DNA"/>
</dbReference>
<comment type="caution">
    <text evidence="3">The sequence shown here is derived from an EMBL/GenBank/DDBJ whole genome shotgun (WGS) entry which is preliminary data.</text>
</comment>
<feature type="transmembrane region" description="Helical" evidence="1">
    <location>
        <begin position="123"/>
        <end position="144"/>
    </location>
</feature>
<feature type="transmembrane region" description="Helical" evidence="1">
    <location>
        <begin position="65"/>
        <end position="83"/>
    </location>
</feature>
<dbReference type="InterPro" id="IPR013099">
    <property type="entry name" value="K_chnl_dom"/>
</dbReference>
<feature type="transmembrane region" description="Helical" evidence="1">
    <location>
        <begin position="37"/>
        <end position="58"/>
    </location>
</feature>
<dbReference type="Gene3D" id="1.10.287.70">
    <property type="match status" value="1"/>
</dbReference>
<evidence type="ECO:0000313" key="4">
    <source>
        <dbReference type="Proteomes" id="UP000649768"/>
    </source>
</evidence>
<keyword evidence="1" id="KW-0812">Transmembrane</keyword>
<organism evidence="3 4">
    <name type="scientific">Photobacterium arenosum</name>
    <dbReference type="NCBI Taxonomy" id="2774143"/>
    <lineage>
        <taxon>Bacteria</taxon>
        <taxon>Pseudomonadati</taxon>
        <taxon>Pseudomonadota</taxon>
        <taxon>Gammaproteobacteria</taxon>
        <taxon>Vibrionales</taxon>
        <taxon>Vibrionaceae</taxon>
        <taxon>Photobacterium</taxon>
    </lineage>
</organism>
<dbReference type="GO" id="GO:0034220">
    <property type="term" value="P:monoatomic ion transmembrane transport"/>
    <property type="evidence" value="ECO:0007669"/>
    <property type="project" value="UniProtKB-KW"/>
</dbReference>
<keyword evidence="3" id="KW-0406">Ion transport</keyword>
<keyword evidence="4" id="KW-1185">Reference proteome</keyword>
<evidence type="ECO:0000256" key="1">
    <source>
        <dbReference type="SAM" id="Phobius"/>
    </source>
</evidence>
<dbReference type="Proteomes" id="UP000649768">
    <property type="component" value="Unassembled WGS sequence"/>
</dbReference>
<evidence type="ECO:0000259" key="2">
    <source>
        <dbReference type="Pfam" id="PF07885"/>
    </source>
</evidence>
<keyword evidence="1" id="KW-1133">Transmembrane helix</keyword>
<keyword evidence="3" id="KW-0813">Transport</keyword>
<feature type="transmembrane region" description="Helical" evidence="1">
    <location>
        <begin position="89"/>
        <end position="111"/>
    </location>
</feature>
<feature type="transmembrane region" description="Helical" evidence="1">
    <location>
        <begin position="186"/>
        <end position="211"/>
    </location>
</feature>
<accession>A0ABR9BJV8</accession>
<keyword evidence="1" id="KW-0472">Membrane</keyword>
<keyword evidence="3" id="KW-0407">Ion channel</keyword>
<proteinExistence type="predicted"/>
<feature type="transmembrane region" description="Helical" evidence="1">
    <location>
        <begin position="12"/>
        <end position="31"/>
    </location>
</feature>
<dbReference type="RefSeq" id="WP_192014784.1">
    <property type="nucleotide sequence ID" value="NZ_JACYTP010000002.1"/>
</dbReference>
<dbReference type="SUPFAM" id="SSF81324">
    <property type="entry name" value="Voltage-gated potassium channels"/>
    <property type="match status" value="1"/>
</dbReference>
<dbReference type="Pfam" id="PF07885">
    <property type="entry name" value="Ion_trans_2"/>
    <property type="match status" value="1"/>
</dbReference>
<feature type="domain" description="Potassium channel" evidence="2">
    <location>
        <begin position="142"/>
        <end position="211"/>
    </location>
</feature>
<protein>
    <submittedName>
        <fullName evidence="3">Two pore domain potassium channel family protein</fullName>
    </submittedName>
</protein>
<sequence length="219" mass="23341">MTGQPLAATRGVAVNLTLLCAILLHNLTYPLSVAGGIWPAVFYCFYAVIFVAATWALTGDVWLRGFVAVSGLAVLMAGLNNSYLPSQSAALAVFLTSIVYHLAMVVVLALYTFRARTVMADVVLSATSLYLVIGSGFAAIFALIEWVAPGSFIVSSGAIINWQQMVYYSYITLTTLGYGDITPVGFYAQAVASLEAVIGVLYTVILLSRLVGLYASGRR</sequence>
<evidence type="ECO:0000313" key="3">
    <source>
        <dbReference type="EMBL" id="MBD8511955.1"/>
    </source>
</evidence>
<reference evidence="3 4" key="1">
    <citation type="submission" date="2020-09" db="EMBL/GenBank/DDBJ databases">
        <title>Photobacterium sp. CAU 1568 isolated from sand of Sido Beach.</title>
        <authorList>
            <person name="Kim W."/>
        </authorList>
    </citation>
    <scope>NUCLEOTIDE SEQUENCE [LARGE SCALE GENOMIC DNA]</scope>
    <source>
        <strain evidence="3 4">CAU 1568</strain>
    </source>
</reference>
<gene>
    <name evidence="3" type="ORF">IFO68_04555</name>
</gene>